<evidence type="ECO:0000313" key="2">
    <source>
        <dbReference type="EMBL" id="ESZ95767.1"/>
    </source>
</evidence>
<dbReference type="HOGENOM" id="CLU_071338_0_0_1"/>
<dbReference type="Proteomes" id="UP000019487">
    <property type="component" value="Unassembled WGS sequence"/>
</dbReference>
<accession>W9CGA6</accession>
<dbReference type="PROSITE" id="PS50097">
    <property type="entry name" value="BTB"/>
    <property type="match status" value="1"/>
</dbReference>
<proteinExistence type="predicted"/>
<evidence type="ECO:0000313" key="3">
    <source>
        <dbReference type="Proteomes" id="UP000019487"/>
    </source>
</evidence>
<dbReference type="OrthoDB" id="2129688at2759"/>
<evidence type="ECO:0000259" key="1">
    <source>
        <dbReference type="PROSITE" id="PS50097"/>
    </source>
</evidence>
<sequence length="281" mass="32403">MAFNDSDAIFYKLLGHQVDVNLRVFNSEIHCHSLILKIGSAYFRKFLDSADKYATPYDPNFKYQYVTIQDDVPSLEVAFKVKARGVKPVETESFIWYFAVKSMIDCMYGKPFILGAEDFDLDYITQVADFYARNKTLYKECMVHVAGRWKIDRVISKQDKELRMRVIVAYAGIYEKLDIANQGILGVMGRQVMNGQHSLAHKVQHHAMNSTSIASHYRSLYDEGLATWSAEVKSLLKHAMRNKLVLDNSRHGAGQGKFKDYFLCAKVKDSELPWNLREEDW</sequence>
<feature type="domain" description="BTB" evidence="1">
    <location>
        <begin position="18"/>
        <end position="49"/>
    </location>
</feature>
<dbReference type="EMBL" id="AYSA01000166">
    <property type="protein sequence ID" value="ESZ95767.1"/>
    <property type="molecule type" value="Genomic_DNA"/>
</dbReference>
<dbReference type="Gene3D" id="3.30.710.10">
    <property type="entry name" value="Potassium Channel Kv1.1, Chain A"/>
    <property type="match status" value="1"/>
</dbReference>
<dbReference type="InterPro" id="IPR011333">
    <property type="entry name" value="SKP1/BTB/POZ_sf"/>
</dbReference>
<name>W9CGA6_SCLBF</name>
<organism evidence="2 3">
    <name type="scientific">Sclerotinia borealis (strain F-4128)</name>
    <dbReference type="NCBI Taxonomy" id="1432307"/>
    <lineage>
        <taxon>Eukaryota</taxon>
        <taxon>Fungi</taxon>
        <taxon>Dikarya</taxon>
        <taxon>Ascomycota</taxon>
        <taxon>Pezizomycotina</taxon>
        <taxon>Leotiomycetes</taxon>
        <taxon>Helotiales</taxon>
        <taxon>Sclerotiniaceae</taxon>
        <taxon>Sclerotinia</taxon>
    </lineage>
</organism>
<reference evidence="2 3" key="1">
    <citation type="journal article" date="2014" name="Genome Announc.">
        <title>Draft genome sequence of Sclerotinia borealis, a psychrophilic plant pathogenic fungus.</title>
        <authorList>
            <person name="Mardanov A.V."/>
            <person name="Beletsky A.V."/>
            <person name="Kadnikov V.V."/>
            <person name="Ignatov A.N."/>
            <person name="Ravin N.V."/>
        </authorList>
    </citation>
    <scope>NUCLEOTIDE SEQUENCE [LARGE SCALE GENOMIC DNA]</scope>
    <source>
        <strain evidence="3">F-4157</strain>
    </source>
</reference>
<dbReference type="AlphaFoldDB" id="W9CGA6"/>
<dbReference type="InterPro" id="IPR000210">
    <property type="entry name" value="BTB/POZ_dom"/>
</dbReference>
<comment type="caution">
    <text evidence="2">The sequence shown here is derived from an EMBL/GenBank/DDBJ whole genome shotgun (WGS) entry which is preliminary data.</text>
</comment>
<keyword evidence="3" id="KW-1185">Reference proteome</keyword>
<gene>
    <name evidence="2" type="ORF">SBOR_3874</name>
</gene>
<protein>
    <recommendedName>
        <fullName evidence="1">BTB domain-containing protein</fullName>
    </recommendedName>
</protein>